<reference evidence="1" key="1">
    <citation type="submission" date="2021-08" db="EMBL/GenBank/DDBJ databases">
        <title>The first chromosome-level gecko genome reveals the dynamic sex chromosomes of Neotropical dwarf geckos (Sphaerodactylidae: Sphaerodactylus).</title>
        <authorList>
            <person name="Pinto B.J."/>
            <person name="Keating S.E."/>
            <person name="Gamble T."/>
        </authorList>
    </citation>
    <scope>NUCLEOTIDE SEQUENCE</scope>
    <source>
        <strain evidence="1">TG3544</strain>
    </source>
</reference>
<dbReference type="EMBL" id="CM037617">
    <property type="protein sequence ID" value="KAH8005770.1"/>
    <property type="molecule type" value="Genomic_DNA"/>
</dbReference>
<keyword evidence="2" id="KW-1185">Reference proteome</keyword>
<evidence type="ECO:0000313" key="1">
    <source>
        <dbReference type="EMBL" id="KAH8005770.1"/>
    </source>
</evidence>
<dbReference type="Proteomes" id="UP000827872">
    <property type="component" value="Linkage Group LG04"/>
</dbReference>
<evidence type="ECO:0000313" key="2">
    <source>
        <dbReference type="Proteomes" id="UP000827872"/>
    </source>
</evidence>
<protein>
    <submittedName>
        <fullName evidence="1">Uncharacterized protein</fullName>
    </submittedName>
</protein>
<organism evidence="1 2">
    <name type="scientific">Sphaerodactylus townsendi</name>
    <dbReference type="NCBI Taxonomy" id="933632"/>
    <lineage>
        <taxon>Eukaryota</taxon>
        <taxon>Metazoa</taxon>
        <taxon>Chordata</taxon>
        <taxon>Craniata</taxon>
        <taxon>Vertebrata</taxon>
        <taxon>Euteleostomi</taxon>
        <taxon>Lepidosauria</taxon>
        <taxon>Squamata</taxon>
        <taxon>Bifurcata</taxon>
        <taxon>Gekkota</taxon>
        <taxon>Sphaerodactylidae</taxon>
        <taxon>Sphaerodactylus</taxon>
    </lineage>
</organism>
<gene>
    <name evidence="1" type="ORF">K3G42_031131</name>
</gene>
<accession>A0ACB8FLI4</accession>
<name>A0ACB8FLI4_9SAUR</name>
<proteinExistence type="predicted"/>
<comment type="caution">
    <text evidence="1">The sequence shown here is derived from an EMBL/GenBank/DDBJ whole genome shotgun (WGS) entry which is preliminary data.</text>
</comment>
<sequence length="84" mass="9520">MSVSVTFGFSVFSCCCRFHCYYCRSREVDSNLTAVVCFAPQNVMEQFNPGLRNLINLGKNYEKAVNGPSYTILTLHDVAQDNRQ</sequence>